<evidence type="ECO:0000313" key="1">
    <source>
        <dbReference type="EMBL" id="ODO06648.1"/>
    </source>
</evidence>
<name>A0A1E3K0I3_9TREE</name>
<dbReference type="EMBL" id="MEKH01000006">
    <property type="protein sequence ID" value="ODO06648.1"/>
    <property type="molecule type" value="Genomic_DNA"/>
</dbReference>
<dbReference type="InterPro" id="IPR024532">
    <property type="entry name" value="DUF3830"/>
</dbReference>
<reference evidence="1 2" key="1">
    <citation type="submission" date="2016-06" db="EMBL/GenBank/DDBJ databases">
        <title>Evolution of pathogenesis and genome organization in the Tremellales.</title>
        <authorList>
            <person name="Cuomo C."/>
            <person name="Litvintseva A."/>
            <person name="Heitman J."/>
            <person name="Chen Y."/>
            <person name="Sun S."/>
            <person name="Springer D."/>
            <person name="Dromer F."/>
            <person name="Young S."/>
            <person name="Zeng Q."/>
            <person name="Chapman S."/>
            <person name="Gujja S."/>
            <person name="Saif S."/>
            <person name="Birren B."/>
        </authorList>
    </citation>
    <scope>NUCLEOTIDE SEQUENCE [LARGE SCALE GENOMIC DNA]</scope>
    <source>
        <strain evidence="1 2">CBS 6273</strain>
    </source>
</reference>
<evidence type="ECO:0008006" key="3">
    <source>
        <dbReference type="Google" id="ProtNLM"/>
    </source>
</evidence>
<dbReference type="Gene3D" id="2.40.100.20">
    <property type="match status" value="1"/>
</dbReference>
<protein>
    <recommendedName>
        <fullName evidence="3">Cyclophilin-like superfamily protein</fullName>
    </recommendedName>
</protein>
<gene>
    <name evidence="1" type="ORF">I350_04006</name>
</gene>
<accession>A0A1E3K0I3</accession>
<dbReference type="Proteomes" id="UP000095149">
    <property type="component" value="Unassembled WGS sequence"/>
</dbReference>
<dbReference type="AlphaFoldDB" id="A0A1E3K0I3"/>
<organism evidence="1 2">
    <name type="scientific">Cryptococcus amylolentus CBS 6273</name>
    <dbReference type="NCBI Taxonomy" id="1296118"/>
    <lineage>
        <taxon>Eukaryota</taxon>
        <taxon>Fungi</taxon>
        <taxon>Dikarya</taxon>
        <taxon>Basidiomycota</taxon>
        <taxon>Agaricomycotina</taxon>
        <taxon>Tremellomycetes</taxon>
        <taxon>Tremellales</taxon>
        <taxon>Cryptococcaceae</taxon>
        <taxon>Cryptococcus</taxon>
    </lineage>
</organism>
<comment type="caution">
    <text evidence="1">The sequence shown here is derived from an EMBL/GenBank/DDBJ whole genome shotgun (WGS) entry which is preliminary data.</text>
</comment>
<dbReference type="Pfam" id="PF12903">
    <property type="entry name" value="DUF3830"/>
    <property type="match status" value="1"/>
</dbReference>
<sequence>MSSASSTSPIILVTAGGFRFLAVLQTALAPKTTSLFLDLLPYTASLIHVRWSGEGVWIPLGYASTDMSKLPNENHTSHPAPGEFILYPGGISEGEFLLAYGGVTFASKMGQLTGNQFLTIVRGNQNLRALGEKTLWDGKQEVRFEIADESTIAELDKTPSLSEISKQLS</sequence>
<proteinExistence type="predicted"/>
<evidence type="ECO:0000313" key="2">
    <source>
        <dbReference type="Proteomes" id="UP000095149"/>
    </source>
</evidence>